<dbReference type="NCBIfam" id="TIGR01730">
    <property type="entry name" value="RND_mfp"/>
    <property type="match status" value="1"/>
</dbReference>
<dbReference type="EMBL" id="UOFL01000185">
    <property type="protein sequence ID" value="VAW79989.1"/>
    <property type="molecule type" value="Genomic_DNA"/>
</dbReference>
<name>A0A3B0Z0Q2_9ZZZZ</name>
<feature type="transmembrane region" description="Helical" evidence="1">
    <location>
        <begin position="18"/>
        <end position="40"/>
    </location>
</feature>
<dbReference type="PANTHER" id="PTHR30469">
    <property type="entry name" value="MULTIDRUG RESISTANCE PROTEIN MDTA"/>
    <property type="match status" value="1"/>
</dbReference>
<dbReference type="PANTHER" id="PTHR30469:SF33">
    <property type="entry name" value="SLR1207 PROTEIN"/>
    <property type="match status" value="1"/>
</dbReference>
<accession>A0A3B0Z0Q2</accession>
<dbReference type="SUPFAM" id="SSF111369">
    <property type="entry name" value="HlyD-like secretion proteins"/>
    <property type="match status" value="1"/>
</dbReference>
<keyword evidence="1" id="KW-0812">Transmembrane</keyword>
<dbReference type="InterPro" id="IPR006143">
    <property type="entry name" value="RND_pump_MFP"/>
</dbReference>
<dbReference type="Gene3D" id="2.40.30.170">
    <property type="match status" value="1"/>
</dbReference>
<gene>
    <name evidence="2" type="ORF">MNBD_GAMMA12-2704</name>
</gene>
<protein>
    <recommendedName>
        <fullName evidence="3">RND efflux pump membrane fusion protein barrel-sandwich domain-containing protein</fullName>
    </recommendedName>
</protein>
<keyword evidence="1" id="KW-0472">Membrane</keyword>
<evidence type="ECO:0008006" key="3">
    <source>
        <dbReference type="Google" id="ProtNLM"/>
    </source>
</evidence>
<evidence type="ECO:0000313" key="2">
    <source>
        <dbReference type="EMBL" id="VAW79989.1"/>
    </source>
</evidence>
<dbReference type="GO" id="GO:1990281">
    <property type="term" value="C:efflux pump complex"/>
    <property type="evidence" value="ECO:0007669"/>
    <property type="project" value="TreeGrafter"/>
</dbReference>
<evidence type="ECO:0000256" key="1">
    <source>
        <dbReference type="SAM" id="Phobius"/>
    </source>
</evidence>
<dbReference type="GO" id="GO:0015562">
    <property type="term" value="F:efflux transmembrane transporter activity"/>
    <property type="evidence" value="ECO:0007669"/>
    <property type="project" value="TreeGrafter"/>
</dbReference>
<reference evidence="2" key="1">
    <citation type="submission" date="2018-06" db="EMBL/GenBank/DDBJ databases">
        <authorList>
            <person name="Zhirakovskaya E."/>
        </authorList>
    </citation>
    <scope>NUCLEOTIDE SEQUENCE</scope>
</reference>
<dbReference type="AlphaFoldDB" id="A0A3B0Z0Q2"/>
<dbReference type="Gene3D" id="1.10.287.470">
    <property type="entry name" value="Helix hairpin bin"/>
    <property type="match status" value="1"/>
</dbReference>
<sequence>MVYYGISKSFVSQNSGSSFIICMLVIFTAGFSIAASAASIEGTLDWNRRVELTTTVSGKVKQILVSPGALVISKQVLLKLDSTIFKARLMLAKAAHSKAAHVYKEAKKEKQRQKELFDRTVISTHDLELSKIAHTKALANVKQAQANMLLAEYKKSESVLRAPFDAVVLSLQVELGSVVSTRLNVKPMLVLAERGKMKVTANISLKMLGKLTVGQTVKVVVNSKEYAGVISERGLEPEPAVIGQTGDKQRYRVSVVFKLSNDQLLAVGQTAFIHY</sequence>
<organism evidence="2">
    <name type="scientific">hydrothermal vent metagenome</name>
    <dbReference type="NCBI Taxonomy" id="652676"/>
    <lineage>
        <taxon>unclassified sequences</taxon>
        <taxon>metagenomes</taxon>
        <taxon>ecological metagenomes</taxon>
    </lineage>
</organism>
<proteinExistence type="predicted"/>
<keyword evidence="1" id="KW-1133">Transmembrane helix</keyword>
<dbReference type="Gene3D" id="2.40.50.100">
    <property type="match status" value="1"/>
</dbReference>